<keyword evidence="2" id="KW-1185">Reference proteome</keyword>
<evidence type="ECO:0000313" key="1">
    <source>
        <dbReference type="EMBL" id="KAK9233948.1"/>
    </source>
</evidence>
<accession>A0ACC3SQP7</accession>
<gene>
    <name evidence="1" type="ORF">V1525DRAFT_414730</name>
</gene>
<protein>
    <submittedName>
        <fullName evidence="1">Uncharacterized protein</fullName>
    </submittedName>
</protein>
<proteinExistence type="predicted"/>
<reference evidence="2" key="1">
    <citation type="journal article" date="2024" name="Front. Bioeng. Biotechnol.">
        <title>Genome-scale model development and genomic sequencing of the oleaginous clade Lipomyces.</title>
        <authorList>
            <person name="Czajka J.J."/>
            <person name="Han Y."/>
            <person name="Kim J."/>
            <person name="Mondo S.J."/>
            <person name="Hofstad B.A."/>
            <person name="Robles A."/>
            <person name="Haridas S."/>
            <person name="Riley R."/>
            <person name="LaButti K."/>
            <person name="Pangilinan J."/>
            <person name="Andreopoulos W."/>
            <person name="Lipzen A."/>
            <person name="Yan J."/>
            <person name="Wang M."/>
            <person name="Ng V."/>
            <person name="Grigoriev I.V."/>
            <person name="Spatafora J.W."/>
            <person name="Magnuson J.K."/>
            <person name="Baker S.E."/>
            <person name="Pomraning K.R."/>
        </authorList>
    </citation>
    <scope>NUCLEOTIDE SEQUENCE [LARGE SCALE GENOMIC DNA]</scope>
    <source>
        <strain evidence="2">CBS 7786</strain>
    </source>
</reference>
<name>A0ACC3SQP7_LIPKO</name>
<organism evidence="1 2">
    <name type="scientific">Lipomyces kononenkoae</name>
    <name type="common">Yeast</name>
    <dbReference type="NCBI Taxonomy" id="34357"/>
    <lineage>
        <taxon>Eukaryota</taxon>
        <taxon>Fungi</taxon>
        <taxon>Dikarya</taxon>
        <taxon>Ascomycota</taxon>
        <taxon>Saccharomycotina</taxon>
        <taxon>Lipomycetes</taxon>
        <taxon>Lipomycetales</taxon>
        <taxon>Lipomycetaceae</taxon>
        <taxon>Lipomyces</taxon>
    </lineage>
</organism>
<dbReference type="Proteomes" id="UP001433508">
    <property type="component" value="Unassembled WGS sequence"/>
</dbReference>
<evidence type="ECO:0000313" key="2">
    <source>
        <dbReference type="Proteomes" id="UP001433508"/>
    </source>
</evidence>
<dbReference type="EMBL" id="MU971544">
    <property type="protein sequence ID" value="KAK9233948.1"/>
    <property type="molecule type" value="Genomic_DNA"/>
</dbReference>
<comment type="caution">
    <text evidence="1">The sequence shown here is derived from an EMBL/GenBank/DDBJ whole genome shotgun (WGS) entry which is preliminary data.</text>
</comment>
<sequence>MAALSRPRPRHRWLYTFIYATRRRSRSQNPSSAISRVVRMTRDLSNRHVLMLTLRAFMTGFPRSIASKTAQVPMTIFKNRKTFAHHLDT</sequence>